<name>A0A1I6E8Q8_9FIRM</name>
<dbReference type="InterPro" id="IPR058792">
    <property type="entry name" value="Beta-barrel_RND_2"/>
</dbReference>
<dbReference type="Pfam" id="PF25973">
    <property type="entry name" value="BSH_CzcB"/>
    <property type="match status" value="1"/>
</dbReference>
<keyword evidence="2" id="KW-0813">Transport</keyword>
<dbReference type="Gene3D" id="2.40.30.170">
    <property type="match status" value="1"/>
</dbReference>
<evidence type="ECO:0000256" key="5">
    <source>
        <dbReference type="ARBA" id="ARBA00058766"/>
    </source>
</evidence>
<dbReference type="RefSeq" id="WP_092486316.1">
    <property type="nucleotide sequence ID" value="NZ_FOYM01000030.1"/>
</dbReference>
<evidence type="ECO:0000259" key="7">
    <source>
        <dbReference type="Pfam" id="PF25973"/>
    </source>
</evidence>
<dbReference type="GO" id="GO:0046686">
    <property type="term" value="P:response to cadmium ion"/>
    <property type="evidence" value="ECO:0007669"/>
    <property type="project" value="UniProtKB-KW"/>
</dbReference>
<dbReference type="OrthoDB" id="9810430at2"/>
<dbReference type="InterPro" id="IPR058647">
    <property type="entry name" value="BSH_CzcB-like"/>
</dbReference>
<protein>
    <submittedName>
        <fullName evidence="9">RND family efflux transporter, MFP subunit</fullName>
    </submittedName>
</protein>
<dbReference type="GO" id="GO:1990281">
    <property type="term" value="C:efflux pump complex"/>
    <property type="evidence" value="ECO:0007669"/>
    <property type="project" value="TreeGrafter"/>
</dbReference>
<evidence type="ECO:0000259" key="6">
    <source>
        <dbReference type="Pfam" id="PF25954"/>
    </source>
</evidence>
<proteinExistence type="inferred from homology"/>
<evidence type="ECO:0000256" key="2">
    <source>
        <dbReference type="ARBA" id="ARBA00022448"/>
    </source>
</evidence>
<dbReference type="Pfam" id="PF25989">
    <property type="entry name" value="YknX_C"/>
    <property type="match status" value="1"/>
</dbReference>
<evidence type="ECO:0000256" key="4">
    <source>
        <dbReference type="ARBA" id="ARBA00043263"/>
    </source>
</evidence>
<dbReference type="InterPro" id="IPR058637">
    <property type="entry name" value="YknX-like_C"/>
</dbReference>
<dbReference type="Gene3D" id="2.40.420.20">
    <property type="match status" value="1"/>
</dbReference>
<evidence type="ECO:0000256" key="3">
    <source>
        <dbReference type="ARBA" id="ARBA00022833"/>
    </source>
</evidence>
<feature type="domain" description="CusB-like beta-barrel" evidence="6">
    <location>
        <begin position="217"/>
        <end position="291"/>
    </location>
</feature>
<comment type="similarity">
    <text evidence="1">Belongs to the membrane fusion protein (MFP) (TC 8.A.1) family.</text>
</comment>
<organism evidence="9 10">
    <name type="scientific">Desulfoscipio geothermicus DSM 3669</name>
    <dbReference type="NCBI Taxonomy" id="1121426"/>
    <lineage>
        <taxon>Bacteria</taxon>
        <taxon>Bacillati</taxon>
        <taxon>Bacillota</taxon>
        <taxon>Clostridia</taxon>
        <taxon>Eubacteriales</taxon>
        <taxon>Desulfallaceae</taxon>
        <taxon>Desulfoscipio</taxon>
    </lineage>
</organism>
<sequence length="365" mass="38363">MLVLAGCGKKETGTGEGEISVPVRVAKVEKGTLADTAVVSGKLEALAASDVVPGGQGGKVYTVNVELGDRVSKGQTLVTLEHDALAAAVQQAQQGVVQAEAALQLAKITYEQAKANYERGKQLYESGAIPLAGETGFETAFEIPYKQAKIDFEQVKPAALENARAALTMARENYNHAFIKSPISGVVTAINVDPGELASPASSVPVVSVVNLDKVVVNATATEGQINKIKQGQKVPVLVSAVSAKPFTGAITNIALAADPASKAYPIKVQIDNPEHILKPGMFAEVHLTSEKKETLIVPREAVIKMGGRDTVWVVKENQATSRVVTTGISDGEKIEIKKGVEAGQQVVISGQDTLKENAPVEIKQ</sequence>
<dbReference type="FunFam" id="2.40.420.20:FF:000006">
    <property type="entry name" value="RND family efflux transporter MFP subunit"/>
    <property type="match status" value="1"/>
</dbReference>
<dbReference type="Gene3D" id="2.40.50.100">
    <property type="match status" value="2"/>
</dbReference>
<dbReference type="InterPro" id="IPR006143">
    <property type="entry name" value="RND_pump_MFP"/>
</dbReference>
<feature type="domain" description="YknX-like C-terminal permuted SH3-like" evidence="8">
    <location>
        <begin position="297"/>
        <end position="362"/>
    </location>
</feature>
<evidence type="ECO:0000313" key="10">
    <source>
        <dbReference type="Proteomes" id="UP000199584"/>
    </source>
</evidence>
<reference evidence="10" key="1">
    <citation type="submission" date="2016-10" db="EMBL/GenBank/DDBJ databases">
        <authorList>
            <person name="Varghese N."/>
            <person name="Submissions S."/>
        </authorList>
    </citation>
    <scope>NUCLEOTIDE SEQUENCE [LARGE SCALE GENOMIC DNA]</scope>
    <source>
        <strain evidence="10">DSM 3669</strain>
    </source>
</reference>
<feature type="domain" description="CzcB-like barrel-sandwich hybrid" evidence="7">
    <location>
        <begin position="57"/>
        <end position="207"/>
    </location>
</feature>
<keyword evidence="10" id="KW-1185">Reference proteome</keyword>
<dbReference type="STRING" id="39060.SAMN05660706_1307"/>
<keyword evidence="4" id="KW-0105">Cadmium resistance</keyword>
<evidence type="ECO:0000259" key="8">
    <source>
        <dbReference type="Pfam" id="PF25989"/>
    </source>
</evidence>
<dbReference type="NCBIfam" id="TIGR01730">
    <property type="entry name" value="RND_mfp"/>
    <property type="match status" value="1"/>
</dbReference>
<accession>A0A1I6E8Q8</accession>
<dbReference type="PANTHER" id="PTHR30469:SF15">
    <property type="entry name" value="HLYD FAMILY OF SECRETION PROTEINS"/>
    <property type="match status" value="1"/>
</dbReference>
<dbReference type="SUPFAM" id="SSF111369">
    <property type="entry name" value="HlyD-like secretion proteins"/>
    <property type="match status" value="1"/>
</dbReference>
<dbReference type="Pfam" id="PF25954">
    <property type="entry name" value="Beta-barrel_RND_2"/>
    <property type="match status" value="1"/>
</dbReference>
<evidence type="ECO:0000256" key="1">
    <source>
        <dbReference type="ARBA" id="ARBA00009477"/>
    </source>
</evidence>
<comment type="function">
    <text evidence="5">CzcA and CzcB together would act in zinc efflux nearly as effectively as the complete czc efflux system (CzcABC). The CzcB protein is thought to funnel zinc cations to the CzcA transport protein.</text>
</comment>
<evidence type="ECO:0000313" key="9">
    <source>
        <dbReference type="EMBL" id="SFR14109.1"/>
    </source>
</evidence>
<dbReference type="Proteomes" id="UP000199584">
    <property type="component" value="Unassembled WGS sequence"/>
</dbReference>
<gene>
    <name evidence="9" type="ORF">SAMN05660706_1307</name>
</gene>
<dbReference type="FunFam" id="2.40.30.170:FF:000010">
    <property type="entry name" value="Efflux RND transporter periplasmic adaptor subunit"/>
    <property type="match status" value="1"/>
</dbReference>
<dbReference type="AlphaFoldDB" id="A0A1I6E8Q8"/>
<dbReference type="GO" id="GO:0015562">
    <property type="term" value="F:efflux transmembrane transporter activity"/>
    <property type="evidence" value="ECO:0007669"/>
    <property type="project" value="TreeGrafter"/>
</dbReference>
<keyword evidence="3" id="KW-0862">Zinc</keyword>
<dbReference type="PANTHER" id="PTHR30469">
    <property type="entry name" value="MULTIDRUG RESISTANCE PROTEIN MDTA"/>
    <property type="match status" value="1"/>
</dbReference>
<dbReference type="EMBL" id="FOYM01000030">
    <property type="protein sequence ID" value="SFR14109.1"/>
    <property type="molecule type" value="Genomic_DNA"/>
</dbReference>